<sequence>MASRLVLTLLALSACFLLILPIHSLTCKSQTFSKNRLYSNCTDLTGFNAFLHYTHNASNSSLSIAFTAVPAKPDGWISWAINPNSDGMIGAQSLIAFKSNGSVTVKPYNLTSYGYINETNLSFQVWDMSAEATATTMTIFATVKVPEKAGKVNQVWQVGPSVTNGVPDKHLMSKENLEAKGALELVSSASASAPASSSPDKAGECGIRTRNLSFYFGFVVALLWSIM</sequence>
<evidence type="ECO:0000313" key="9">
    <source>
        <dbReference type="Proteomes" id="UP000593562"/>
    </source>
</evidence>
<reference evidence="8 9" key="1">
    <citation type="journal article" date="2020" name="Nat. Commun.">
        <title>Genome of Tripterygium wilfordii and identification of cytochrome P450 involved in triptolide biosynthesis.</title>
        <authorList>
            <person name="Tu L."/>
            <person name="Su P."/>
            <person name="Zhang Z."/>
            <person name="Gao L."/>
            <person name="Wang J."/>
            <person name="Hu T."/>
            <person name="Zhou J."/>
            <person name="Zhang Y."/>
            <person name="Zhao Y."/>
            <person name="Liu Y."/>
            <person name="Song Y."/>
            <person name="Tong Y."/>
            <person name="Lu Y."/>
            <person name="Yang J."/>
            <person name="Xu C."/>
            <person name="Jia M."/>
            <person name="Peters R.J."/>
            <person name="Huang L."/>
            <person name="Gao W."/>
        </authorList>
    </citation>
    <scope>NUCLEOTIDE SEQUENCE [LARGE SCALE GENOMIC DNA]</scope>
    <source>
        <strain evidence="9">cv. XIE 37</strain>
        <tissue evidence="8">Leaf</tissue>
    </source>
</reference>
<dbReference type="CDD" id="cd09629">
    <property type="entry name" value="DOMON_CIL1_like"/>
    <property type="match status" value="1"/>
</dbReference>
<dbReference type="AlphaFoldDB" id="A0A7J7BXK2"/>
<evidence type="ECO:0000313" key="8">
    <source>
        <dbReference type="EMBL" id="KAF5726558.1"/>
    </source>
</evidence>
<evidence type="ECO:0000256" key="3">
    <source>
        <dbReference type="ARBA" id="ARBA00022729"/>
    </source>
</evidence>
<evidence type="ECO:0000256" key="6">
    <source>
        <dbReference type="SAM" id="SignalP"/>
    </source>
</evidence>
<dbReference type="Pfam" id="PF04526">
    <property type="entry name" value="DUF568"/>
    <property type="match status" value="1"/>
</dbReference>
<evidence type="ECO:0000256" key="2">
    <source>
        <dbReference type="ARBA" id="ARBA00022448"/>
    </source>
</evidence>
<dbReference type="InterPro" id="IPR005018">
    <property type="entry name" value="DOMON_domain"/>
</dbReference>
<evidence type="ECO:0000256" key="5">
    <source>
        <dbReference type="ARBA" id="ARBA00023136"/>
    </source>
</evidence>
<dbReference type="PANTHER" id="PTHR23130:SF157">
    <property type="entry name" value="AUXIN-INDUCED IN ROOT CULTURES PROTEIN 12"/>
    <property type="match status" value="1"/>
</dbReference>
<evidence type="ECO:0000256" key="1">
    <source>
        <dbReference type="ARBA" id="ARBA00004370"/>
    </source>
</evidence>
<feature type="chain" id="PRO_5029714520" description="DOMON domain-containing protein" evidence="6">
    <location>
        <begin position="25"/>
        <end position="227"/>
    </location>
</feature>
<evidence type="ECO:0000256" key="4">
    <source>
        <dbReference type="ARBA" id="ARBA00022982"/>
    </source>
</evidence>
<dbReference type="Proteomes" id="UP000593562">
    <property type="component" value="Unassembled WGS sequence"/>
</dbReference>
<feature type="signal peptide" evidence="6">
    <location>
        <begin position="1"/>
        <end position="24"/>
    </location>
</feature>
<dbReference type="GO" id="GO:0016020">
    <property type="term" value="C:membrane"/>
    <property type="evidence" value="ECO:0007669"/>
    <property type="project" value="UniProtKB-SubCell"/>
</dbReference>
<keyword evidence="9" id="KW-1185">Reference proteome</keyword>
<protein>
    <recommendedName>
        <fullName evidence="7">DOMON domain-containing protein</fullName>
    </recommendedName>
</protein>
<organism evidence="8 9">
    <name type="scientific">Tripterygium wilfordii</name>
    <name type="common">Thunder God vine</name>
    <dbReference type="NCBI Taxonomy" id="458696"/>
    <lineage>
        <taxon>Eukaryota</taxon>
        <taxon>Viridiplantae</taxon>
        <taxon>Streptophyta</taxon>
        <taxon>Embryophyta</taxon>
        <taxon>Tracheophyta</taxon>
        <taxon>Spermatophyta</taxon>
        <taxon>Magnoliopsida</taxon>
        <taxon>eudicotyledons</taxon>
        <taxon>Gunneridae</taxon>
        <taxon>Pentapetalae</taxon>
        <taxon>rosids</taxon>
        <taxon>fabids</taxon>
        <taxon>Celastrales</taxon>
        <taxon>Celastraceae</taxon>
        <taxon>Tripterygium</taxon>
    </lineage>
</organism>
<comment type="subcellular location">
    <subcellularLocation>
        <location evidence="1">Membrane</location>
    </subcellularLocation>
</comment>
<dbReference type="PROSITE" id="PS50836">
    <property type="entry name" value="DOMON"/>
    <property type="match status" value="1"/>
</dbReference>
<dbReference type="InParanoid" id="A0A7J7BXK2"/>
<keyword evidence="5" id="KW-0472">Membrane</keyword>
<dbReference type="PANTHER" id="PTHR23130">
    <property type="entry name" value="CYTOCHROME B561 AND DOMON DOMAIN-CONTAINING PROTEIN"/>
    <property type="match status" value="1"/>
</dbReference>
<keyword evidence="3 6" id="KW-0732">Signal</keyword>
<comment type="caution">
    <text evidence="8">The sequence shown here is derived from an EMBL/GenBank/DDBJ whole genome shotgun (WGS) entry which is preliminary data.</text>
</comment>
<dbReference type="OrthoDB" id="1720670at2759"/>
<keyword evidence="2" id="KW-0813">Transport</keyword>
<evidence type="ECO:0000259" key="7">
    <source>
        <dbReference type="PROSITE" id="PS50836"/>
    </source>
</evidence>
<dbReference type="InterPro" id="IPR045265">
    <property type="entry name" value="AIR12_DOMON"/>
</dbReference>
<dbReference type="PROSITE" id="PS51257">
    <property type="entry name" value="PROKAR_LIPOPROTEIN"/>
    <property type="match status" value="1"/>
</dbReference>
<name>A0A7J7BXK2_TRIWF</name>
<accession>A0A7J7BXK2</accession>
<dbReference type="EMBL" id="JAAARO010000022">
    <property type="protein sequence ID" value="KAF5726558.1"/>
    <property type="molecule type" value="Genomic_DNA"/>
</dbReference>
<proteinExistence type="predicted"/>
<feature type="domain" description="DOMON" evidence="7">
    <location>
        <begin position="47"/>
        <end position="159"/>
    </location>
</feature>
<gene>
    <name evidence="8" type="ORF">HS088_TW22G00237</name>
</gene>
<keyword evidence="4" id="KW-0249">Electron transport</keyword>